<dbReference type="EMBL" id="FOHS01000001">
    <property type="protein sequence ID" value="SET01903.1"/>
    <property type="molecule type" value="Genomic_DNA"/>
</dbReference>
<dbReference type="RefSeq" id="WP_092768768.1">
    <property type="nucleotide sequence ID" value="NZ_FOHS01000001.1"/>
</dbReference>
<evidence type="ECO:0000256" key="1">
    <source>
        <dbReference type="SAM" id="MobiDB-lite"/>
    </source>
</evidence>
<keyword evidence="2" id="KW-0732">Signal</keyword>
<dbReference type="AlphaFoldDB" id="A0A1I0B4W2"/>
<evidence type="ECO:0000256" key="2">
    <source>
        <dbReference type="SAM" id="SignalP"/>
    </source>
</evidence>
<dbReference type="Proteomes" id="UP000198697">
    <property type="component" value="Unassembled WGS sequence"/>
</dbReference>
<proteinExistence type="predicted"/>
<dbReference type="STRING" id="82805.SAMN04487998_0945"/>
<dbReference type="InterPro" id="IPR046732">
    <property type="entry name" value="DUF6624"/>
</dbReference>
<feature type="chain" id="PRO_5011778131" evidence="2">
    <location>
        <begin position="21"/>
        <end position="332"/>
    </location>
</feature>
<feature type="signal peptide" evidence="2">
    <location>
        <begin position="1"/>
        <end position="20"/>
    </location>
</feature>
<evidence type="ECO:0000313" key="3">
    <source>
        <dbReference type="EMBL" id="SET01903.1"/>
    </source>
</evidence>
<evidence type="ECO:0000313" key="4">
    <source>
        <dbReference type="Proteomes" id="UP000198697"/>
    </source>
</evidence>
<sequence>MKAFYLLLALALPAAPTATAQGLASSTSLKNTPPHSPKTTNELYRAAEEAARRNEPRLALRQLKQAVASGYIKAGSIEENPIFAPLHNQSAWPRLLNQARVRQQQHEATFDPQLLALIKKIHYQDQHYRRIATAAERQYGVDSPQAQAADREQSKLDPQLIRQVDSLIAIHGYPGKRLVGGYQTDVAFFVIQHNPDEKYLPLLTAAAEKGDIRPSELAIFTDRIRARKGEKQIYGSQLGPAVKGKYTLDPIEDEPNVNGRRAAVGLEPLEDYLSKYYNIAYQVPTATHNPNPPELYTQPHTDKSPVEPIGGYEAIYARLQYPAEATPEKHQR</sequence>
<feature type="region of interest" description="Disordered" evidence="1">
    <location>
        <begin position="287"/>
        <end position="308"/>
    </location>
</feature>
<keyword evidence="4" id="KW-1185">Reference proteome</keyword>
<name>A0A1I0B4W2_9BACT</name>
<dbReference type="Pfam" id="PF20329">
    <property type="entry name" value="DUF6624"/>
    <property type="match status" value="1"/>
</dbReference>
<reference evidence="4" key="1">
    <citation type="submission" date="2016-10" db="EMBL/GenBank/DDBJ databases">
        <authorList>
            <person name="Varghese N."/>
            <person name="Submissions S."/>
        </authorList>
    </citation>
    <scope>NUCLEOTIDE SEQUENCE [LARGE SCALE GENOMIC DNA]</scope>
    <source>
        <strain evidence="4">DSM 15310</strain>
    </source>
</reference>
<gene>
    <name evidence="3" type="ORF">SAMN04487998_0945</name>
</gene>
<accession>A0A1I0B4W2</accession>
<organism evidence="3 4">
    <name type="scientific">Hymenobacter actinosclerus</name>
    <dbReference type="NCBI Taxonomy" id="82805"/>
    <lineage>
        <taxon>Bacteria</taxon>
        <taxon>Pseudomonadati</taxon>
        <taxon>Bacteroidota</taxon>
        <taxon>Cytophagia</taxon>
        <taxon>Cytophagales</taxon>
        <taxon>Hymenobacteraceae</taxon>
        <taxon>Hymenobacter</taxon>
    </lineage>
</organism>
<protein>
    <submittedName>
        <fullName evidence="3">Uncharacterized protein</fullName>
    </submittedName>
</protein>